<dbReference type="Proteomes" id="UP001049176">
    <property type="component" value="Chromosome 4"/>
</dbReference>
<feature type="region of interest" description="Disordered" evidence="1">
    <location>
        <begin position="19"/>
        <end position="40"/>
    </location>
</feature>
<organism evidence="3 4">
    <name type="scientific">Marasmius oreades</name>
    <name type="common">fairy-ring Marasmius</name>
    <dbReference type="NCBI Taxonomy" id="181124"/>
    <lineage>
        <taxon>Eukaryota</taxon>
        <taxon>Fungi</taxon>
        <taxon>Dikarya</taxon>
        <taxon>Basidiomycota</taxon>
        <taxon>Agaricomycotina</taxon>
        <taxon>Agaricomycetes</taxon>
        <taxon>Agaricomycetidae</taxon>
        <taxon>Agaricales</taxon>
        <taxon>Marasmiineae</taxon>
        <taxon>Marasmiaceae</taxon>
        <taxon>Marasmius</taxon>
    </lineage>
</organism>
<keyword evidence="2" id="KW-0732">Signal</keyword>
<feature type="chain" id="PRO_5040361778" evidence="2">
    <location>
        <begin position="17"/>
        <end position="68"/>
    </location>
</feature>
<reference evidence="3" key="1">
    <citation type="journal article" date="2021" name="Genome Biol. Evol.">
        <title>The assembled and annotated genome of the fairy-ring fungus Marasmius oreades.</title>
        <authorList>
            <person name="Hiltunen M."/>
            <person name="Ament-Velasquez S.L."/>
            <person name="Johannesson H."/>
        </authorList>
    </citation>
    <scope>NUCLEOTIDE SEQUENCE</scope>
    <source>
        <strain evidence="3">03SP1</strain>
    </source>
</reference>
<name>A0A9P7S0Q2_9AGAR</name>
<dbReference type="EMBL" id="CM032184">
    <property type="protein sequence ID" value="KAG7093207.1"/>
    <property type="molecule type" value="Genomic_DNA"/>
</dbReference>
<evidence type="ECO:0000313" key="4">
    <source>
        <dbReference type="Proteomes" id="UP001049176"/>
    </source>
</evidence>
<dbReference type="KEGG" id="more:E1B28_006894"/>
<protein>
    <submittedName>
        <fullName evidence="3">Uncharacterized protein</fullName>
    </submittedName>
</protein>
<dbReference type="AlphaFoldDB" id="A0A9P7S0Q2"/>
<keyword evidence="4" id="KW-1185">Reference proteome</keyword>
<gene>
    <name evidence="3" type="ORF">E1B28_006894</name>
</gene>
<feature type="signal peptide" evidence="2">
    <location>
        <begin position="1"/>
        <end position="16"/>
    </location>
</feature>
<feature type="compositionally biased region" description="Polar residues" evidence="1">
    <location>
        <begin position="19"/>
        <end position="38"/>
    </location>
</feature>
<evidence type="ECO:0000256" key="2">
    <source>
        <dbReference type="SAM" id="SignalP"/>
    </source>
</evidence>
<dbReference type="RefSeq" id="XP_043009677.1">
    <property type="nucleotide sequence ID" value="XM_043151597.1"/>
</dbReference>
<dbReference type="GeneID" id="66075970"/>
<proteinExistence type="predicted"/>
<evidence type="ECO:0000256" key="1">
    <source>
        <dbReference type="SAM" id="MobiDB-lite"/>
    </source>
</evidence>
<evidence type="ECO:0000313" key="3">
    <source>
        <dbReference type="EMBL" id="KAG7093207.1"/>
    </source>
</evidence>
<sequence length="68" mass="7446">MTLIWILTLFGNESWASEDTNHFHQSTSPPSPSYNSASGAYMSTLGRLPSQTADHVNANSHIRQSPIS</sequence>
<accession>A0A9P7S0Q2</accession>
<comment type="caution">
    <text evidence="3">The sequence shown here is derived from an EMBL/GenBank/DDBJ whole genome shotgun (WGS) entry which is preliminary data.</text>
</comment>